<dbReference type="EMBL" id="SJPJ01000001">
    <property type="protein sequence ID" value="TWT80138.1"/>
    <property type="molecule type" value="Genomic_DNA"/>
</dbReference>
<evidence type="ECO:0000313" key="2">
    <source>
        <dbReference type="Proteomes" id="UP000315010"/>
    </source>
</evidence>
<comment type="caution">
    <text evidence="1">The sequence shown here is derived from an EMBL/GenBank/DDBJ whole genome shotgun (WGS) entry which is preliminary data.</text>
</comment>
<reference evidence="1 2" key="1">
    <citation type="submission" date="2019-02" db="EMBL/GenBank/DDBJ databases">
        <title>Deep-cultivation of Planctomycetes and their phenomic and genomic characterization uncovers novel biology.</title>
        <authorList>
            <person name="Wiegand S."/>
            <person name="Jogler M."/>
            <person name="Boedeker C."/>
            <person name="Pinto D."/>
            <person name="Vollmers J."/>
            <person name="Rivas-Marin E."/>
            <person name="Kohn T."/>
            <person name="Peeters S.H."/>
            <person name="Heuer A."/>
            <person name="Rast P."/>
            <person name="Oberbeckmann S."/>
            <person name="Bunk B."/>
            <person name="Jeske O."/>
            <person name="Meyerdierks A."/>
            <person name="Storesund J.E."/>
            <person name="Kallscheuer N."/>
            <person name="Luecker S."/>
            <person name="Lage O.M."/>
            <person name="Pohl T."/>
            <person name="Merkel B.J."/>
            <person name="Hornburger P."/>
            <person name="Mueller R.-W."/>
            <person name="Bruemmer F."/>
            <person name="Labrenz M."/>
            <person name="Spormann A.M."/>
            <person name="Op Den Camp H."/>
            <person name="Overmann J."/>
            <person name="Amann R."/>
            <person name="Jetten M.S.M."/>
            <person name="Mascher T."/>
            <person name="Medema M.H."/>
            <person name="Devos D.P."/>
            <person name="Kaster A.-K."/>
            <person name="Ovreas L."/>
            <person name="Rohde M."/>
            <person name="Galperin M.Y."/>
            <person name="Jogler C."/>
        </authorList>
    </citation>
    <scope>NUCLEOTIDE SEQUENCE [LARGE SCALE GENOMIC DNA]</scope>
    <source>
        <strain evidence="1 2">CA13</strain>
    </source>
</reference>
<evidence type="ECO:0000313" key="1">
    <source>
        <dbReference type="EMBL" id="TWT80138.1"/>
    </source>
</evidence>
<accession>A0A5C5YYG3</accession>
<keyword evidence="2" id="KW-1185">Reference proteome</keyword>
<organism evidence="1 2">
    <name type="scientific">Novipirellula herctigrandis</name>
    <dbReference type="NCBI Taxonomy" id="2527986"/>
    <lineage>
        <taxon>Bacteria</taxon>
        <taxon>Pseudomonadati</taxon>
        <taxon>Planctomycetota</taxon>
        <taxon>Planctomycetia</taxon>
        <taxon>Pirellulales</taxon>
        <taxon>Pirellulaceae</taxon>
        <taxon>Novipirellula</taxon>
    </lineage>
</organism>
<protein>
    <submittedName>
        <fullName evidence="1">Uncharacterized protein</fullName>
    </submittedName>
</protein>
<name>A0A5C5YYG3_9BACT</name>
<proteinExistence type="predicted"/>
<dbReference type="Proteomes" id="UP000315010">
    <property type="component" value="Unassembled WGS sequence"/>
</dbReference>
<dbReference type="AlphaFoldDB" id="A0A5C5YYG3"/>
<gene>
    <name evidence="1" type="ORF">CA13_15510</name>
</gene>
<sequence>MTNTSEPKPEKPLITFALLAYNQEKLICESIEGAFAKTHSPLEFETLSNVYERNTKMPAFNV</sequence>